<keyword evidence="1" id="KW-0732">Signal</keyword>
<proteinExistence type="predicted"/>
<name>A0A1T3I6R7_ELIME</name>
<evidence type="ECO:0008006" key="4">
    <source>
        <dbReference type="Google" id="ProtNLM"/>
    </source>
</evidence>
<comment type="caution">
    <text evidence="2">The sequence shown here is derived from an EMBL/GenBank/DDBJ whole genome shotgun (WGS) entry which is preliminary data.</text>
</comment>
<feature type="signal peptide" evidence="1">
    <location>
        <begin position="1"/>
        <end position="23"/>
    </location>
</feature>
<dbReference type="RefSeq" id="WP_070905153.1">
    <property type="nucleotide sequence ID" value="NZ_CP016378.1"/>
</dbReference>
<protein>
    <recommendedName>
        <fullName evidence="4">LPS export ABC transporter periplasmic protein LptC</fullName>
    </recommendedName>
</protein>
<dbReference type="eggNOG" id="ENOG50331DF">
    <property type="taxonomic scope" value="Bacteria"/>
</dbReference>
<dbReference type="Proteomes" id="UP000188947">
    <property type="component" value="Unassembled WGS sequence"/>
</dbReference>
<reference evidence="2 3" key="1">
    <citation type="submission" date="2016-11" db="EMBL/GenBank/DDBJ databases">
        <title>Genome sequence and comparative genomic analysis of clinical strain Elizabethkingia meningoseptica 61421 PRCM.</title>
        <authorList>
            <person name="Wang M."/>
            <person name="Hu S."/>
            <person name="Cao L."/>
            <person name="Jiang T."/>
            <person name="Zhou Y."/>
            <person name="Ming D."/>
        </authorList>
    </citation>
    <scope>NUCLEOTIDE SEQUENCE [LARGE SCALE GENOMIC DNA]</scope>
    <source>
        <strain evidence="2 3">61421 PRCM</strain>
    </source>
</reference>
<dbReference type="OrthoDB" id="1271311at2"/>
<evidence type="ECO:0000313" key="2">
    <source>
        <dbReference type="EMBL" id="OOH93070.1"/>
    </source>
</evidence>
<keyword evidence="3" id="KW-1185">Reference proteome</keyword>
<gene>
    <name evidence="2" type="ORF">BMF97_16455</name>
</gene>
<dbReference type="AlphaFoldDB" id="A0A1T3I6R7"/>
<dbReference type="STRING" id="238.BBD35_06180"/>
<sequence length="174" mass="19385">MKKWQILLGAAACVLLLLGVSCRRDNGVHQQIDQIIHFYVQDVNGKDLIVPVSQDSMSYTDRINFYDNLSLTINAPVPEITKGVDNNQKNYIQYVAGAVRKDSTSTSNPKLYTSQFVINYNKKTGDTKTMAPDRIDIVYSSTPSMFKVSTISLNKKVVFDSSSGLAKDVIIVKQ</sequence>
<accession>A0A1T3I6R7</accession>
<dbReference type="EMBL" id="MPOG01000019">
    <property type="protein sequence ID" value="OOH93070.1"/>
    <property type="molecule type" value="Genomic_DNA"/>
</dbReference>
<evidence type="ECO:0000313" key="3">
    <source>
        <dbReference type="Proteomes" id="UP000188947"/>
    </source>
</evidence>
<dbReference type="PROSITE" id="PS51257">
    <property type="entry name" value="PROKAR_LIPOPROTEIN"/>
    <property type="match status" value="1"/>
</dbReference>
<feature type="chain" id="PRO_5030034705" description="LPS export ABC transporter periplasmic protein LptC" evidence="1">
    <location>
        <begin position="24"/>
        <end position="174"/>
    </location>
</feature>
<organism evidence="2 3">
    <name type="scientific">Elizabethkingia meningoseptica</name>
    <name type="common">Chryseobacterium meningosepticum</name>
    <dbReference type="NCBI Taxonomy" id="238"/>
    <lineage>
        <taxon>Bacteria</taxon>
        <taxon>Pseudomonadati</taxon>
        <taxon>Bacteroidota</taxon>
        <taxon>Flavobacteriia</taxon>
        <taxon>Flavobacteriales</taxon>
        <taxon>Weeksellaceae</taxon>
        <taxon>Elizabethkingia</taxon>
    </lineage>
</organism>
<evidence type="ECO:0000256" key="1">
    <source>
        <dbReference type="SAM" id="SignalP"/>
    </source>
</evidence>